<sequence length="390" mass="44641">MRLINTTTFEFKEFFNPRDVEYVIVSHRWTDEEVSYEEYPLYLSSARTAGRGWTKIQKACEIAKAADVSWKSSAELTEAINSMYNFYASAYLCCVFLHDVHPSPLLEPESYCRREEFENSEWFTRGWTLQEVLAPKHICFFNSQFEWIGTEEKHAQLIAEITKIDPKCLADPLVIQHTTVGTRLTWASSRHTTRDEDIGYCLLGLLDVNMPLLYGEGGTKAFQRLQLELIRKTDDETVFAWGSADSHPDDSLSGPLTSSPADFRSPATVAMKKRYARGFRLPCSMTNKGLQLTLDFPTELKMGFRLKRRTQEKIFSSRLAAPVLLPLRCTRTIADGGLEALAIAFTAEVVSREERAMEGRRLYILASTLERAETQWTTPEHQWGMRDWGV</sequence>
<accession>A0AAJ0DA92</accession>
<evidence type="ECO:0000313" key="1">
    <source>
        <dbReference type="EMBL" id="KAK3046166.1"/>
    </source>
</evidence>
<dbReference type="EMBL" id="JAWDJX010000110">
    <property type="protein sequence ID" value="KAK3046166.1"/>
    <property type="molecule type" value="Genomic_DNA"/>
</dbReference>
<gene>
    <name evidence="1" type="ORF">LTR09_012326</name>
</gene>
<reference evidence="1" key="1">
    <citation type="submission" date="2023-04" db="EMBL/GenBank/DDBJ databases">
        <title>Black Yeasts Isolated from many extreme environments.</title>
        <authorList>
            <person name="Coleine C."/>
            <person name="Stajich J.E."/>
            <person name="Selbmann L."/>
        </authorList>
    </citation>
    <scope>NUCLEOTIDE SEQUENCE</scope>
    <source>
        <strain evidence="1">CCFEE 5312</strain>
    </source>
</reference>
<dbReference type="PANTHER" id="PTHR10622">
    <property type="entry name" value="HET DOMAIN-CONTAINING PROTEIN"/>
    <property type="match status" value="1"/>
</dbReference>
<evidence type="ECO:0000313" key="2">
    <source>
        <dbReference type="Proteomes" id="UP001271007"/>
    </source>
</evidence>
<protein>
    <submittedName>
        <fullName evidence="1">Uncharacterized protein</fullName>
    </submittedName>
</protein>
<organism evidence="1 2">
    <name type="scientific">Extremus antarcticus</name>
    <dbReference type="NCBI Taxonomy" id="702011"/>
    <lineage>
        <taxon>Eukaryota</taxon>
        <taxon>Fungi</taxon>
        <taxon>Dikarya</taxon>
        <taxon>Ascomycota</taxon>
        <taxon>Pezizomycotina</taxon>
        <taxon>Dothideomycetes</taxon>
        <taxon>Dothideomycetidae</taxon>
        <taxon>Mycosphaerellales</taxon>
        <taxon>Extremaceae</taxon>
        <taxon>Extremus</taxon>
    </lineage>
</organism>
<dbReference type="Proteomes" id="UP001271007">
    <property type="component" value="Unassembled WGS sequence"/>
</dbReference>
<dbReference type="PANTHER" id="PTHR10622:SF12">
    <property type="entry name" value="HET DOMAIN-CONTAINING PROTEIN"/>
    <property type="match status" value="1"/>
</dbReference>
<dbReference type="AlphaFoldDB" id="A0AAJ0DA92"/>
<keyword evidence="2" id="KW-1185">Reference proteome</keyword>
<name>A0AAJ0DA92_9PEZI</name>
<proteinExistence type="predicted"/>
<comment type="caution">
    <text evidence="1">The sequence shown here is derived from an EMBL/GenBank/DDBJ whole genome shotgun (WGS) entry which is preliminary data.</text>
</comment>